<dbReference type="Proteomes" id="UP000318878">
    <property type="component" value="Unassembled WGS sequence"/>
</dbReference>
<feature type="region of interest" description="Disordered" evidence="1">
    <location>
        <begin position="662"/>
        <end position="693"/>
    </location>
</feature>
<dbReference type="GO" id="GO:0016787">
    <property type="term" value="F:hydrolase activity"/>
    <property type="evidence" value="ECO:0007669"/>
    <property type="project" value="UniProtKB-KW"/>
</dbReference>
<dbReference type="AlphaFoldDB" id="A0A5C5UYS0"/>
<gene>
    <name evidence="3" type="ORF">Enr8_34380</name>
</gene>
<dbReference type="RefSeq" id="WP_146433692.1">
    <property type="nucleotide sequence ID" value="NZ_SJPF01000004.1"/>
</dbReference>
<dbReference type="OrthoDB" id="869379at2"/>
<proteinExistence type="predicted"/>
<organism evidence="3 4">
    <name type="scientific">Blastopirellula retiformator</name>
    <dbReference type="NCBI Taxonomy" id="2527970"/>
    <lineage>
        <taxon>Bacteria</taxon>
        <taxon>Pseudomonadati</taxon>
        <taxon>Planctomycetota</taxon>
        <taxon>Planctomycetia</taxon>
        <taxon>Pirellulales</taxon>
        <taxon>Pirellulaceae</taxon>
        <taxon>Blastopirellula</taxon>
    </lineage>
</organism>
<feature type="compositionally biased region" description="Polar residues" evidence="1">
    <location>
        <begin position="683"/>
        <end position="693"/>
    </location>
</feature>
<dbReference type="Gene3D" id="3.40.50.1820">
    <property type="entry name" value="alpha/beta hydrolase"/>
    <property type="match status" value="1"/>
</dbReference>
<reference evidence="3 4" key="1">
    <citation type="submission" date="2019-02" db="EMBL/GenBank/DDBJ databases">
        <title>Deep-cultivation of Planctomycetes and their phenomic and genomic characterization uncovers novel biology.</title>
        <authorList>
            <person name="Wiegand S."/>
            <person name="Jogler M."/>
            <person name="Boedeker C."/>
            <person name="Pinto D."/>
            <person name="Vollmers J."/>
            <person name="Rivas-Marin E."/>
            <person name="Kohn T."/>
            <person name="Peeters S.H."/>
            <person name="Heuer A."/>
            <person name="Rast P."/>
            <person name="Oberbeckmann S."/>
            <person name="Bunk B."/>
            <person name="Jeske O."/>
            <person name="Meyerdierks A."/>
            <person name="Storesund J.E."/>
            <person name="Kallscheuer N."/>
            <person name="Luecker S."/>
            <person name="Lage O.M."/>
            <person name="Pohl T."/>
            <person name="Merkel B.J."/>
            <person name="Hornburger P."/>
            <person name="Mueller R.-W."/>
            <person name="Bruemmer F."/>
            <person name="Labrenz M."/>
            <person name="Spormann A.M."/>
            <person name="Op Den Camp H."/>
            <person name="Overmann J."/>
            <person name="Amann R."/>
            <person name="Jetten M.S.M."/>
            <person name="Mascher T."/>
            <person name="Medema M.H."/>
            <person name="Devos D.P."/>
            <person name="Kaster A.-K."/>
            <person name="Ovreas L."/>
            <person name="Rohde M."/>
            <person name="Galperin M.Y."/>
            <person name="Jogler C."/>
        </authorList>
    </citation>
    <scope>NUCLEOTIDE SEQUENCE [LARGE SCALE GENOMIC DNA]</scope>
    <source>
        <strain evidence="3 4">Enr8</strain>
    </source>
</reference>
<keyword evidence="4" id="KW-1185">Reference proteome</keyword>
<keyword evidence="3" id="KW-0378">Hydrolase</keyword>
<accession>A0A5C5UYS0</accession>
<evidence type="ECO:0000259" key="2">
    <source>
        <dbReference type="Pfam" id="PF12697"/>
    </source>
</evidence>
<name>A0A5C5UYS0_9BACT</name>
<evidence type="ECO:0000313" key="4">
    <source>
        <dbReference type="Proteomes" id="UP000318878"/>
    </source>
</evidence>
<dbReference type="SUPFAM" id="SSF53474">
    <property type="entry name" value="alpha/beta-Hydrolases"/>
    <property type="match status" value="1"/>
</dbReference>
<evidence type="ECO:0000256" key="1">
    <source>
        <dbReference type="SAM" id="MobiDB-lite"/>
    </source>
</evidence>
<dbReference type="InterPro" id="IPR000073">
    <property type="entry name" value="AB_hydrolase_1"/>
</dbReference>
<dbReference type="InterPro" id="IPR029058">
    <property type="entry name" value="AB_hydrolase_fold"/>
</dbReference>
<comment type="caution">
    <text evidence="3">The sequence shown here is derived from an EMBL/GenBank/DDBJ whole genome shotgun (WGS) entry which is preliminary data.</text>
</comment>
<feature type="domain" description="AB hydrolase-1" evidence="2">
    <location>
        <begin position="354"/>
        <end position="620"/>
    </location>
</feature>
<dbReference type="Pfam" id="PF12697">
    <property type="entry name" value="Abhydrolase_6"/>
    <property type="match status" value="1"/>
</dbReference>
<dbReference type="EMBL" id="SJPF01000004">
    <property type="protein sequence ID" value="TWT31516.1"/>
    <property type="molecule type" value="Genomic_DNA"/>
</dbReference>
<sequence length="693" mass="77503">MPTPPHNRQFVRSLLVLGLFALLLTATGCAGDTFMSVRKSPRNPLAGQLQLLSRQGPQATERTKQLLRQYDLEKYAEGDHREALDQLAKELKQEPTAEKTYAFAELCYIAGTRAEALGKKATALELFASCAAHSYYYLFDPNFARQDHVYDPQFRGACDLYNGSLESALRIVRAQGKLTPGSVYRITTPQHEFHVALQLSGRWNPEDFDHFEFASDYEVKGLRNQHRQYGLGVPLIAICKGADTGKAEDRYLPPGLAYPLTAFLEVTPQKQTQGSAVHFCKIELYDPLMQNEVQIGGRTTPLEADISTPLAYYLDQPQFRDTDLATWGLLLPGHTEAVQGLYMLEPYDPQKIPVVMVHGLWSSPITWMEMFNDLRAQPEIRDNYQFWFYLYPTGEPFWISATQFRQDLQKAREDLDPQHQALALDQTVLIGHSMGGLISRWQTIDSQKDFWAMVTDQSPEQLQGSEQDKQQLMSMLFFEPSPSVRQVITLGTPHRGSDFANPTTKWLGRHLIALPETLTAAEKRLKNANPNFFRDAEMLAVATSIDSLAPDSPVLPKIIEAPKAPWVKYHTVIGVVDQDTWLGTFAGKSDGVVEYASAHLEEAASELVVTSDHANVHRHPRSILRVRNILRDHIEGLRQEYVAATQTGAPLHPAFPNSTVMQAGHSAPLPSTAPSGGYGGRSMSESFPLTPSK</sequence>
<evidence type="ECO:0000313" key="3">
    <source>
        <dbReference type="EMBL" id="TWT31516.1"/>
    </source>
</evidence>
<protein>
    <submittedName>
        <fullName evidence="3">Alpha/beta hydrolase family protein</fullName>
    </submittedName>
</protein>